<protein>
    <submittedName>
        <fullName evidence="3">Aa3 type cytochrome c oxidase subunit IV</fullName>
    </submittedName>
</protein>
<evidence type="ECO:0000256" key="1">
    <source>
        <dbReference type="SAM" id="Phobius"/>
    </source>
</evidence>
<feature type="transmembrane region" description="Helical" evidence="1">
    <location>
        <begin position="75"/>
        <end position="93"/>
    </location>
</feature>
<comment type="caution">
    <text evidence="3">The sequence shown here is derived from an EMBL/GenBank/DDBJ whole genome shotgun (WGS) entry which is preliminary data.</text>
</comment>
<feature type="transmembrane region" description="Helical" evidence="1">
    <location>
        <begin position="51"/>
        <end position="69"/>
    </location>
</feature>
<dbReference type="SUPFAM" id="SSF81469">
    <property type="entry name" value="Bacterial aa3 type cytochrome c oxidase subunit IV"/>
    <property type="match status" value="1"/>
</dbReference>
<gene>
    <name evidence="3" type="ORF">C8N35_1066</name>
</gene>
<keyword evidence="1" id="KW-0812">Transmembrane</keyword>
<dbReference type="InterPro" id="IPR036596">
    <property type="entry name" value="Cyt-C_aa3_sf"/>
</dbReference>
<dbReference type="AlphaFoldDB" id="A0A2T5V796"/>
<organism evidence="3 4">
    <name type="scientific">Breoghania corrubedonensis</name>
    <dbReference type="NCBI Taxonomy" id="665038"/>
    <lineage>
        <taxon>Bacteria</taxon>
        <taxon>Pseudomonadati</taxon>
        <taxon>Pseudomonadota</taxon>
        <taxon>Alphaproteobacteria</taxon>
        <taxon>Hyphomicrobiales</taxon>
        <taxon>Stappiaceae</taxon>
        <taxon>Breoghania</taxon>
    </lineage>
</organism>
<dbReference type="Pfam" id="PF07835">
    <property type="entry name" value="COX4_pro_2"/>
    <property type="match status" value="1"/>
</dbReference>
<proteinExistence type="predicted"/>
<reference evidence="3 4" key="1">
    <citation type="submission" date="2018-04" db="EMBL/GenBank/DDBJ databases">
        <title>Genomic Encyclopedia of Archaeal and Bacterial Type Strains, Phase II (KMG-II): from individual species to whole genera.</title>
        <authorList>
            <person name="Goeker M."/>
        </authorList>
    </citation>
    <scope>NUCLEOTIDE SEQUENCE [LARGE SCALE GENOMIC DNA]</scope>
    <source>
        <strain evidence="3 4">DSM 23382</strain>
    </source>
</reference>
<dbReference type="Gene3D" id="1.20.5.160">
    <property type="entry name" value="Bacterial aa3 type cytochrome c oxidase subunit IV"/>
    <property type="match status" value="1"/>
</dbReference>
<evidence type="ECO:0000259" key="2">
    <source>
        <dbReference type="Pfam" id="PF07835"/>
    </source>
</evidence>
<sequence>MTENNATSMDYAEHEKTYAGFLAFTKVGLIACINVVLCLLIFGLGSGYSNLVGTVVLLATIIAAVIGLFAGKKGWIASAVVFVISGLLAILTVA</sequence>
<keyword evidence="4" id="KW-1185">Reference proteome</keyword>
<keyword evidence="1" id="KW-1133">Transmembrane helix</keyword>
<dbReference type="Proteomes" id="UP000244081">
    <property type="component" value="Unassembled WGS sequence"/>
</dbReference>
<evidence type="ECO:0000313" key="3">
    <source>
        <dbReference type="EMBL" id="PTW59625.1"/>
    </source>
</evidence>
<dbReference type="RefSeq" id="WP_107990589.1">
    <property type="nucleotide sequence ID" value="NZ_QAYG01000006.1"/>
</dbReference>
<evidence type="ECO:0000313" key="4">
    <source>
        <dbReference type="Proteomes" id="UP000244081"/>
    </source>
</evidence>
<feature type="transmembrane region" description="Helical" evidence="1">
    <location>
        <begin position="20"/>
        <end position="44"/>
    </location>
</feature>
<dbReference type="EMBL" id="QAYG01000006">
    <property type="protein sequence ID" value="PTW59625.1"/>
    <property type="molecule type" value="Genomic_DNA"/>
</dbReference>
<keyword evidence="1" id="KW-0472">Membrane</keyword>
<feature type="domain" description="Cytochrome c oxidase subunit IV bacterial aa3 type" evidence="2">
    <location>
        <begin position="6"/>
        <end position="42"/>
    </location>
</feature>
<accession>A0A2T5V796</accession>
<name>A0A2T5V796_9HYPH</name>
<dbReference type="OrthoDB" id="8449817at2"/>
<dbReference type="InterPro" id="IPR012422">
    <property type="entry name" value="Cyt_c_oxidase_su4_bac-aa3"/>
</dbReference>